<feature type="coiled-coil region" evidence="7">
    <location>
        <begin position="57"/>
        <end position="87"/>
    </location>
</feature>
<evidence type="ECO:0000256" key="5">
    <source>
        <dbReference type="ARBA" id="ARBA00022927"/>
    </source>
</evidence>
<evidence type="ECO:0000313" key="9">
    <source>
        <dbReference type="EMBL" id="AEF17363.1"/>
    </source>
</evidence>
<dbReference type="HOGENOM" id="CLU_062625_1_1_9"/>
<accession>F6BFM4</accession>
<name>F6BFM4_THEXL</name>
<evidence type="ECO:0000313" key="10">
    <source>
        <dbReference type="Proteomes" id="UP000007239"/>
    </source>
</evidence>
<keyword evidence="6" id="KW-1006">Bacterial flagellum protein export</keyword>
<evidence type="ECO:0000256" key="6">
    <source>
        <dbReference type="ARBA" id="ARBA00023225"/>
    </source>
</evidence>
<dbReference type="InterPro" id="IPR051472">
    <property type="entry name" value="T3SS_Stator/FliH"/>
</dbReference>
<dbReference type="KEGG" id="txy:Thexy_1330"/>
<keyword evidence="3" id="KW-0813">Transport</keyword>
<dbReference type="PANTHER" id="PTHR34982">
    <property type="entry name" value="YOP PROTEINS TRANSLOCATION PROTEIN L"/>
    <property type="match status" value="1"/>
</dbReference>
<organism evidence="9 10">
    <name type="scientific">Thermoanaerobacterium xylanolyticum (strain ATCC 49914 / DSM 7097 / LX-11)</name>
    <dbReference type="NCBI Taxonomy" id="858215"/>
    <lineage>
        <taxon>Bacteria</taxon>
        <taxon>Bacillati</taxon>
        <taxon>Bacillota</taxon>
        <taxon>Clostridia</taxon>
        <taxon>Thermoanaerobacterales</taxon>
        <taxon>Thermoanaerobacteraceae</taxon>
        <taxon>Thermoanaerobacterium</taxon>
    </lineage>
</organism>
<dbReference type="AlphaFoldDB" id="F6BFM4"/>
<dbReference type="RefSeq" id="WP_013788104.1">
    <property type="nucleotide sequence ID" value="NC_015555.1"/>
</dbReference>
<evidence type="ECO:0000256" key="1">
    <source>
        <dbReference type="ARBA" id="ARBA00003041"/>
    </source>
</evidence>
<protein>
    <submittedName>
        <fullName evidence="9">Flagellar assembly protein FliH/Type III secretion system HrpE</fullName>
    </submittedName>
</protein>
<evidence type="ECO:0000256" key="4">
    <source>
        <dbReference type="ARBA" id="ARBA00022795"/>
    </source>
</evidence>
<keyword evidence="9" id="KW-0282">Flagellum</keyword>
<dbReference type="Pfam" id="PF02108">
    <property type="entry name" value="FliH"/>
    <property type="match status" value="1"/>
</dbReference>
<dbReference type="SUPFAM" id="SSF160527">
    <property type="entry name" value="V-type ATPase subunit E-like"/>
    <property type="match status" value="1"/>
</dbReference>
<keyword evidence="4" id="KW-1005">Bacterial flagellum biogenesis</keyword>
<dbReference type="InterPro" id="IPR018035">
    <property type="entry name" value="Flagellar_FliH/T3SS_HrpE"/>
</dbReference>
<comment type="similarity">
    <text evidence="2">Belongs to the FliH family.</text>
</comment>
<comment type="function">
    <text evidence="1">Needed for flagellar regrowth and assembly.</text>
</comment>
<dbReference type="Proteomes" id="UP000007239">
    <property type="component" value="Chromosome"/>
</dbReference>
<dbReference type="GO" id="GO:0015031">
    <property type="term" value="P:protein transport"/>
    <property type="evidence" value="ECO:0007669"/>
    <property type="project" value="UniProtKB-KW"/>
</dbReference>
<feature type="domain" description="Flagellar assembly protein FliH/Type III secretion system HrpE" evidence="8">
    <location>
        <begin position="119"/>
        <end position="243"/>
    </location>
</feature>
<keyword evidence="9" id="KW-0969">Cilium</keyword>
<keyword evidence="9" id="KW-0966">Cell projection</keyword>
<dbReference type="PANTHER" id="PTHR34982:SF1">
    <property type="entry name" value="FLAGELLAR ASSEMBLY PROTEIN FLIH"/>
    <property type="match status" value="1"/>
</dbReference>
<dbReference type="GO" id="GO:0005829">
    <property type="term" value="C:cytosol"/>
    <property type="evidence" value="ECO:0007669"/>
    <property type="project" value="TreeGrafter"/>
</dbReference>
<evidence type="ECO:0000259" key="8">
    <source>
        <dbReference type="Pfam" id="PF02108"/>
    </source>
</evidence>
<reference evidence="9" key="1">
    <citation type="submission" date="2011-05" db="EMBL/GenBank/DDBJ databases">
        <title>Complete sequence of Thermoanaerobacterium xylanolyticum LX-11.</title>
        <authorList>
            <consortium name="US DOE Joint Genome Institute"/>
            <person name="Lucas S."/>
            <person name="Han J."/>
            <person name="Lapidus A."/>
            <person name="Cheng J.-F."/>
            <person name="Goodwin L."/>
            <person name="Pitluck S."/>
            <person name="Peters L."/>
            <person name="Mikhailova N."/>
            <person name="Lu M."/>
            <person name="Han C."/>
            <person name="Tapia R."/>
            <person name="Land M."/>
            <person name="Hauser L."/>
            <person name="Kyrpides N."/>
            <person name="Ivanova N."/>
            <person name="Pagani I."/>
            <person name="Hemme C."/>
            <person name="Woyke T."/>
        </authorList>
    </citation>
    <scope>NUCLEOTIDE SEQUENCE</scope>
    <source>
        <strain evidence="9">LX-11</strain>
    </source>
</reference>
<dbReference type="EMBL" id="CP002739">
    <property type="protein sequence ID" value="AEF17363.1"/>
    <property type="molecule type" value="Genomic_DNA"/>
</dbReference>
<evidence type="ECO:0000256" key="3">
    <source>
        <dbReference type="ARBA" id="ARBA00022448"/>
    </source>
</evidence>
<evidence type="ECO:0000256" key="7">
    <source>
        <dbReference type="SAM" id="Coils"/>
    </source>
</evidence>
<sequence>MYRILKNEDCVNSAPVTIEKPRLEKVNELTNNKLDMDDSFKYLEFKKRLEKISIIQNEIIKTAKDEAENLIKKAKEIAEEIKENAKRDGYKEGYERGYVDGLNKGLEDGKGETYGLLAEAREIKEMIADEKRNLHKEIESDIVSTVIYCVKKIIDLNIEENKDLVINLVKKGLENYEASNVVTVRVSDEDYEFLTKNKDKLLKSLNFIDDVNIVRDISLDKYDCIVQTPSGMIDCGLKTQIESIREALKGVLNEQ</sequence>
<evidence type="ECO:0000256" key="2">
    <source>
        <dbReference type="ARBA" id="ARBA00006602"/>
    </source>
</evidence>
<keyword evidence="7" id="KW-0175">Coiled coil</keyword>
<gene>
    <name evidence="9" type="ordered locus">Thexy_1330</name>
</gene>
<dbReference type="GO" id="GO:0044781">
    <property type="term" value="P:bacterial-type flagellum organization"/>
    <property type="evidence" value="ECO:0007669"/>
    <property type="project" value="UniProtKB-KW"/>
</dbReference>
<dbReference type="eggNOG" id="COG1317">
    <property type="taxonomic scope" value="Bacteria"/>
</dbReference>
<keyword evidence="5" id="KW-0653">Protein transport</keyword>
<keyword evidence="10" id="KW-1185">Reference proteome</keyword>
<proteinExistence type="inferred from homology"/>
<dbReference type="STRING" id="858215.Thexy_1330"/>